<evidence type="ECO:0000256" key="6">
    <source>
        <dbReference type="ARBA" id="ARBA00023306"/>
    </source>
</evidence>
<evidence type="ECO:0000256" key="4">
    <source>
        <dbReference type="ARBA" id="ARBA00022692"/>
    </source>
</evidence>
<dbReference type="InterPro" id="IPR026579">
    <property type="entry name" value="FtsQ"/>
</dbReference>
<evidence type="ECO:0000313" key="10">
    <source>
        <dbReference type="Proteomes" id="UP001138961"/>
    </source>
</evidence>
<keyword evidence="1 7" id="KW-1003">Cell membrane</keyword>
<evidence type="ECO:0000256" key="7">
    <source>
        <dbReference type="HAMAP-Rule" id="MF_00911"/>
    </source>
</evidence>
<proteinExistence type="inferred from homology"/>
<dbReference type="InterPro" id="IPR005548">
    <property type="entry name" value="Cell_div_FtsQ/DivIB_C"/>
</dbReference>
<keyword evidence="2 7" id="KW-0997">Cell inner membrane</keyword>
<dbReference type="EMBL" id="JAJATZ010000001">
    <property type="protein sequence ID" value="MCB5197637.1"/>
    <property type="molecule type" value="Genomic_DNA"/>
</dbReference>
<feature type="domain" description="Cell division protein FtsQ/DivIB C-terminal" evidence="8">
    <location>
        <begin position="148"/>
        <end position="262"/>
    </location>
</feature>
<gene>
    <name evidence="7" type="primary">ftsQ</name>
    <name evidence="9" type="ORF">LGQ03_00135</name>
</gene>
<comment type="function">
    <text evidence="7">Essential cell division protein.</text>
</comment>
<comment type="similarity">
    <text evidence="7">Belongs to the FtsQ/DivIB family. FtsQ subfamily.</text>
</comment>
<dbReference type="Gene3D" id="3.40.50.11690">
    <property type="entry name" value="Cell division protein FtsQ/DivIB"/>
    <property type="match status" value="1"/>
</dbReference>
<keyword evidence="10" id="KW-1185">Reference proteome</keyword>
<comment type="subcellular location">
    <subcellularLocation>
        <location evidence="7">Cell inner membrane</location>
        <topology evidence="7">Single-pass type II membrane protein</topology>
    </subcellularLocation>
    <text evidence="7">Localizes to the division septum.</text>
</comment>
<keyword evidence="3 7" id="KW-0132">Cell division</keyword>
<dbReference type="PANTHER" id="PTHR35851">
    <property type="entry name" value="CELL DIVISION PROTEIN FTSQ"/>
    <property type="match status" value="1"/>
</dbReference>
<comment type="caution">
    <text evidence="9">The sequence shown here is derived from an EMBL/GenBank/DDBJ whole genome shotgun (WGS) entry which is preliminary data.</text>
</comment>
<protein>
    <recommendedName>
        <fullName evidence="7">Cell division protein FtsQ</fullName>
    </recommendedName>
</protein>
<reference evidence="9" key="1">
    <citation type="submission" date="2021-10" db="EMBL/GenBank/DDBJ databases">
        <title>Loktanella gaetbuli sp. nov., isolated from a tidal flat.</title>
        <authorList>
            <person name="Park S."/>
            <person name="Yoon J.-H."/>
        </authorList>
    </citation>
    <scope>NUCLEOTIDE SEQUENCE</scope>
    <source>
        <strain evidence="9">TSTF-M6</strain>
    </source>
</reference>
<evidence type="ECO:0000256" key="2">
    <source>
        <dbReference type="ARBA" id="ARBA00022519"/>
    </source>
</evidence>
<dbReference type="HAMAP" id="MF_00911">
    <property type="entry name" value="FtsQ_subfam"/>
    <property type="match status" value="1"/>
</dbReference>
<dbReference type="Pfam" id="PF03799">
    <property type="entry name" value="FtsQ_DivIB_C"/>
    <property type="match status" value="1"/>
</dbReference>
<name>A0ABS8BPH8_9RHOB</name>
<evidence type="ECO:0000313" key="9">
    <source>
        <dbReference type="EMBL" id="MCB5197637.1"/>
    </source>
</evidence>
<evidence type="ECO:0000256" key="1">
    <source>
        <dbReference type="ARBA" id="ARBA00022475"/>
    </source>
</evidence>
<keyword evidence="6 7" id="KW-0131">Cell cycle</keyword>
<keyword evidence="4 7" id="KW-0812">Transmembrane</keyword>
<keyword evidence="7" id="KW-0472">Membrane</keyword>
<sequence length="293" mass="31899">MRPVTRPIRDPAPSKWGYRWQRWMLTPGVRTGLRLGVPALIIAAIAGGWSMNASNRALLAERITAAQQAFQERPQFMVSGLAINGADEELADAVASLVDTEFPVSSFDLDLNKLRDDVVALDAVAEARVRVGDAGALEINVTPRVPVAIWRTPDGLRMIDAEGVFAGDLAARVDRLDLPLIGGEGVQGHIDEALTLFRSAGPIADRMRGLVRVSGRRWNMVLEDGQQLLLPADAPVEALDRIIALHEAQDLLDRDVAIVDMRMPQRPTVRMNQEAVAATRNAATTGRIQQVGQ</sequence>
<evidence type="ECO:0000256" key="5">
    <source>
        <dbReference type="ARBA" id="ARBA00022989"/>
    </source>
</evidence>
<keyword evidence="5 7" id="KW-1133">Transmembrane helix</keyword>
<accession>A0ABS8BPH8</accession>
<evidence type="ECO:0000259" key="8">
    <source>
        <dbReference type="Pfam" id="PF03799"/>
    </source>
</evidence>
<dbReference type="Proteomes" id="UP001138961">
    <property type="component" value="Unassembled WGS sequence"/>
</dbReference>
<dbReference type="GO" id="GO:0051301">
    <property type="term" value="P:cell division"/>
    <property type="evidence" value="ECO:0007669"/>
    <property type="project" value="UniProtKB-KW"/>
</dbReference>
<evidence type="ECO:0000256" key="3">
    <source>
        <dbReference type="ARBA" id="ARBA00022618"/>
    </source>
</evidence>
<dbReference type="InterPro" id="IPR045335">
    <property type="entry name" value="FtsQ_C_sf"/>
</dbReference>
<organism evidence="9 10">
    <name type="scientific">Loktanella gaetbuli</name>
    <dbReference type="NCBI Taxonomy" id="2881335"/>
    <lineage>
        <taxon>Bacteria</taxon>
        <taxon>Pseudomonadati</taxon>
        <taxon>Pseudomonadota</taxon>
        <taxon>Alphaproteobacteria</taxon>
        <taxon>Rhodobacterales</taxon>
        <taxon>Roseobacteraceae</taxon>
        <taxon>Loktanella</taxon>
    </lineage>
</organism>
<dbReference type="PANTHER" id="PTHR35851:SF1">
    <property type="entry name" value="CELL DIVISION PROTEIN FTSQ"/>
    <property type="match status" value="1"/>
</dbReference>
<feature type="transmembrane region" description="Helical" evidence="7">
    <location>
        <begin position="32"/>
        <end position="51"/>
    </location>
</feature>
<dbReference type="RefSeq" id="WP_226746775.1">
    <property type="nucleotide sequence ID" value="NZ_JAJATZ010000001.1"/>
</dbReference>